<feature type="non-terminal residue" evidence="1">
    <location>
        <position position="83"/>
    </location>
</feature>
<dbReference type="PANTHER" id="PTHR35008:SF4">
    <property type="entry name" value="BLL4482 PROTEIN"/>
    <property type="match status" value="1"/>
</dbReference>
<gene>
    <name evidence="1" type="ORF">L9G74_21430</name>
</gene>
<dbReference type="SUPFAM" id="SSF46626">
    <property type="entry name" value="Cytochrome c"/>
    <property type="match status" value="1"/>
</dbReference>
<dbReference type="EMBL" id="JAKOGG010000531">
    <property type="protein sequence ID" value="MCS4558985.1"/>
    <property type="molecule type" value="Genomic_DNA"/>
</dbReference>
<dbReference type="InterPro" id="IPR051459">
    <property type="entry name" value="Cytochrome_c-type_DH"/>
</dbReference>
<dbReference type="InterPro" id="IPR036909">
    <property type="entry name" value="Cyt_c-like_dom_sf"/>
</dbReference>
<evidence type="ECO:0000313" key="1">
    <source>
        <dbReference type="EMBL" id="MCS4558985.1"/>
    </source>
</evidence>
<name>A0ABT2FRL0_9GAMM</name>
<dbReference type="PANTHER" id="PTHR35008">
    <property type="entry name" value="BLL4482 PROTEIN-RELATED"/>
    <property type="match status" value="1"/>
</dbReference>
<dbReference type="Proteomes" id="UP001201549">
    <property type="component" value="Unassembled WGS sequence"/>
</dbReference>
<sequence length="83" mass="9183">FMKGVEPVASKPEETELGFPFNQRWGLSLWNWAFVPSGPFQPDPKASDEINRGAYLVEGLGHCGTCHTPRALTMQEKAYDAGD</sequence>
<accession>A0ABT2FRL0</accession>
<keyword evidence="2" id="KW-1185">Reference proteome</keyword>
<reference evidence="1 2" key="1">
    <citation type="submission" date="2022-02" db="EMBL/GenBank/DDBJ databases">
        <authorList>
            <person name="Zhuang L."/>
        </authorList>
    </citation>
    <scope>NUCLEOTIDE SEQUENCE [LARGE SCALE GENOMIC DNA]</scope>
    <source>
        <strain evidence="1 2">C32</strain>
    </source>
</reference>
<feature type="non-terminal residue" evidence="1">
    <location>
        <position position="1"/>
    </location>
</feature>
<proteinExistence type="predicted"/>
<organism evidence="1 2">
    <name type="scientific">Shewanella electrica</name>
    <dbReference type="NCBI Taxonomy" id="515560"/>
    <lineage>
        <taxon>Bacteria</taxon>
        <taxon>Pseudomonadati</taxon>
        <taxon>Pseudomonadota</taxon>
        <taxon>Gammaproteobacteria</taxon>
        <taxon>Alteromonadales</taxon>
        <taxon>Shewanellaceae</taxon>
        <taxon>Shewanella</taxon>
    </lineage>
</organism>
<protein>
    <submittedName>
        <fullName evidence="1">Cytochrome c</fullName>
    </submittedName>
</protein>
<reference evidence="2" key="2">
    <citation type="submission" date="2023-07" db="EMBL/GenBank/DDBJ databases">
        <title>Shewanella mangrovi sp. nov., an acetaldehyde- degrading bacterium isolated from mangrove sediment.</title>
        <authorList>
            <person name="Liu Y."/>
        </authorList>
    </citation>
    <scope>NUCLEOTIDE SEQUENCE [LARGE SCALE GENOMIC DNA]</scope>
    <source>
        <strain evidence="2">C32</strain>
    </source>
</reference>
<comment type="caution">
    <text evidence="1">The sequence shown here is derived from an EMBL/GenBank/DDBJ whole genome shotgun (WGS) entry which is preliminary data.</text>
</comment>
<evidence type="ECO:0000313" key="2">
    <source>
        <dbReference type="Proteomes" id="UP001201549"/>
    </source>
</evidence>